<dbReference type="Proteomes" id="UP000310639">
    <property type="component" value="Chromosome"/>
</dbReference>
<dbReference type="Gene3D" id="1.10.1510.10">
    <property type="entry name" value="Uncharacterised protein YqeY/AIM41 PF09424, N-terminal domain"/>
    <property type="match status" value="1"/>
</dbReference>
<dbReference type="OrthoDB" id="9790485at2"/>
<proteinExistence type="predicted"/>
<dbReference type="InterPro" id="IPR003789">
    <property type="entry name" value="Asn/Gln_tRNA_amidoTrase-B-like"/>
</dbReference>
<name>A0A4P9A2J4_9BACT</name>
<protein>
    <submittedName>
        <fullName evidence="1">GatB/YqeY</fullName>
    </submittedName>
</protein>
<sequence>MSALKARITDEMKAALLGGNRFRGDVLRNVKAAILNEEVSLGKRDEGLDDAEVEKVLAREVKKRVESAELYRSNGRAELAEPEEQEAEILREFLPEQLSEAEIVAIVEDVVASMDDVSMQKMGQVIGAVKQKVGNAADGALVAKIVKEKLTK</sequence>
<reference evidence="1 2" key="1">
    <citation type="submission" date="2019-04" db="EMBL/GenBank/DDBJ databases">
        <title>Saccharibacteria TM7 genomes.</title>
        <authorList>
            <person name="Bor B."/>
            <person name="He X."/>
            <person name="Chen T."/>
            <person name="Dewhirst F.E."/>
        </authorList>
    </citation>
    <scope>NUCLEOTIDE SEQUENCE [LARGE SCALE GENOMIC DNA]</scope>
    <source>
        <strain evidence="1 2">BB001</strain>
    </source>
</reference>
<gene>
    <name evidence="1" type="ORF">FBF37_00745</name>
</gene>
<dbReference type="Pfam" id="PF09424">
    <property type="entry name" value="YqeY"/>
    <property type="match status" value="1"/>
</dbReference>
<dbReference type="SUPFAM" id="SSF89095">
    <property type="entry name" value="GatB/YqeY motif"/>
    <property type="match status" value="1"/>
</dbReference>
<dbReference type="EMBL" id="CP040004">
    <property type="protein sequence ID" value="QCT42000.1"/>
    <property type="molecule type" value="Genomic_DNA"/>
</dbReference>
<dbReference type="InterPro" id="IPR023168">
    <property type="entry name" value="GatB_Yqey_C_2"/>
</dbReference>
<dbReference type="GO" id="GO:0016884">
    <property type="term" value="F:carbon-nitrogen ligase activity, with glutamine as amido-N-donor"/>
    <property type="evidence" value="ECO:0007669"/>
    <property type="project" value="InterPro"/>
</dbReference>
<accession>A0A4P9A2J4</accession>
<organism evidence="1 2">
    <name type="scientific">Candidatus Nanosynbacter featherlites</name>
    <dbReference type="NCBI Taxonomy" id="2572088"/>
    <lineage>
        <taxon>Bacteria</taxon>
        <taxon>Candidatus Saccharimonadota</taxon>
        <taxon>Candidatus Saccharimonadia</taxon>
        <taxon>Candidatus Nanosynbacterales</taxon>
        <taxon>Candidatus Nanosynbacteraceae</taxon>
        <taxon>Candidatus Nanosynbacter</taxon>
    </lineage>
</organism>
<dbReference type="PANTHER" id="PTHR28055">
    <property type="entry name" value="ALTERED INHERITANCE OF MITOCHONDRIA PROTEIN 41, MITOCHONDRIAL"/>
    <property type="match status" value="1"/>
</dbReference>
<dbReference type="InterPro" id="IPR042184">
    <property type="entry name" value="YqeY/Aim41_N"/>
</dbReference>
<keyword evidence="2" id="KW-1185">Reference proteome</keyword>
<evidence type="ECO:0000313" key="1">
    <source>
        <dbReference type="EMBL" id="QCT42000.1"/>
    </source>
</evidence>
<dbReference type="Gene3D" id="1.10.10.410">
    <property type="match status" value="1"/>
</dbReference>
<dbReference type="InterPro" id="IPR019004">
    <property type="entry name" value="YqeY/Aim41"/>
</dbReference>
<evidence type="ECO:0000313" key="2">
    <source>
        <dbReference type="Proteomes" id="UP000310639"/>
    </source>
</evidence>
<dbReference type="KEGG" id="nft:FBF37_00745"/>
<dbReference type="AlphaFoldDB" id="A0A4P9A2J4"/>
<dbReference type="PANTHER" id="PTHR28055:SF1">
    <property type="entry name" value="ALTERED INHERITANCE OF MITOCHONDRIA PROTEIN 41, MITOCHONDRIAL"/>
    <property type="match status" value="1"/>
</dbReference>
<dbReference type="RefSeq" id="WP_138078523.1">
    <property type="nucleotide sequence ID" value="NZ_CP040004.1"/>
</dbReference>